<dbReference type="InterPro" id="IPR007110">
    <property type="entry name" value="Ig-like_dom"/>
</dbReference>
<feature type="domain" description="Fibronectin type-III" evidence="5">
    <location>
        <begin position="967"/>
        <end position="1062"/>
    </location>
</feature>
<feature type="domain" description="Fibronectin type-III" evidence="5">
    <location>
        <begin position="1401"/>
        <end position="1500"/>
    </location>
</feature>
<dbReference type="EMBL" id="JH431979">
    <property type="status" value="NOT_ANNOTATED_CDS"/>
    <property type="molecule type" value="Genomic_DNA"/>
</dbReference>
<dbReference type="CDD" id="cd00054">
    <property type="entry name" value="EGF_CA"/>
    <property type="match status" value="1"/>
</dbReference>
<dbReference type="CDD" id="cd00063">
    <property type="entry name" value="FN3"/>
    <property type="match status" value="7"/>
</dbReference>
<proteinExistence type="predicted"/>
<dbReference type="InterPro" id="IPR003599">
    <property type="entry name" value="Ig_sub"/>
</dbReference>
<dbReference type="PANTHER" id="PTHR26391:SF18">
    <property type="entry name" value="PROTEIN KINASE RECEPTOR TIE-1, PUTATIVE-RELATED"/>
    <property type="match status" value="1"/>
</dbReference>
<sequence>MLHRHSTLSLEKQNFTSTVYFCGAYAFQKLLCDFTSCSWVLLKWGAFNYTGKYDTVMKNDAQLTVQNVFINVKNGSSSRILCHPSNDNPADFNFYRTESGQGSVMPMYSDVRRLPAPTHSVALIMEYQDGQSRFGTYTCKENKGDSAVTTFKLPDPSIAEVKAAQTFITKNLGEDVTFHVIVSGLDLELVWLHDQNEVLDWRNETTVRIESVNTSNSGIYECYYDGMRDLGTHALIQLLVRGCAAFKWGPNCEFNCPSCYNGGICNDIWGVCICPPGFDGQNCEIACEKNSFGKDCKKKCDYETPVDSDEPCATYMFCLPHPYGCGCAAGFKGNLCRDDCDNYSYGSDCTQTCHCEGGLACDKRTGNCSTGCSDGWTGNSCEIQICSEGNYGPNCSLECSCANGGECDPVNGSCNCLDLWKGTLCNETAPIIISLESLEVNTGAEVNLSCVIESTNPLTAAEILVEDLLDLPSTIREVNDTFYEVITSTNISKNITVNCTGTNDYGTTDQQFILTSIEPPYLNSKPEVLNLTDNSMTLFWNNWTFGIDGGGKLHDVIEYKVLWKEMSFDWIFNDWSSKTFGVQIGQLSPDIEYEIAIQCRRPGIGGEGPFSSSIFVKTNCHIPTTNATLPSNLTYIEVGSTFIILKWENVHYKTGNCKNMTYDVMWNADDESANEEIQITDTEDTLNLTNLRPFTNYLIEISLIADEQTVGTPATIFVDTTISSCSEDKNGPNCSLASSFANGSECDSVNGSCNCLDTWNGTLCNGTAPNIISLEPLEVNTGAEVNLSCTIESTNPLTSAGILLEDSLDLPSTELEINDTFYDIIVRANITKSITVNCTGTNDHGTTDQQFILTSIDPPYLKSEPQVLNVTDNSVSLLWNNWTYGLDGGGKLNDIIEYRVLIRVMTYEWFNDWSSKTSGVQIGQLSPDIEYEVAIQCRRPGIGGEGPFSPSIFVKTNCHIPTTNATFPNKLTYIEVGSTFIILKWENMHYKRGNCKNMTYDVMWNAGDESAYEKMQIMDTEDTLNLTNLRPFINYQIEISLIADELVVGIPATISVNTTMTNFEDDDAQNSSTTSSYKNDSVCSLFNGFCNCSDSFNWILCNETSPMIILFEPLEVNTGAEVNLSCTIESSSPLISASIWTIELPNLNSSVQEIHELQYEVILNRNVTENMTVNCTGTNSYETTSQEFTITTIDPPFLISAPELLIKTENTIEIEWDVWMYGKDGGGKFNDDIEYRVVILSSDWYYDWHSDVYGTKIGQLNPDVEYEIAIQCRRPGVGGEGPFSPSMIVRTNCAIPASNTLWPKGLRLFDYGNIFITLKWMNKHYKRGVCSNMTYEIKWNAADNTSENETIEISATESKFTARDLKQRTSYQFEISLILDGQVVGIPATLLVNTTTTPIGPVENFSASAFTSREVFLSWEKPLLINETDHFLLTIELLEIIGCDKISSNIEKILVVQQEENITNLHPNSIYSASVEAYIAEEHGQPVQINFTTLGDVPDGHPSNLRGTIVSPTEMKFEWDSVSCELINSASWKYEYGIQNDTALLFSSTTDNYVILLRDTFDNNDTFVVRLVTSHATSQSAKLQINLGQPQNVTLVKATATTLEIEWKKPIFKNVLLSGYKNTEEIINPDAYLISLPSLTPASEYNVEITAVYSDSESKPTRKYFRTTYVDFEGGVPENGDMLQQPPTPIFSDHDEPVCTLTIFPIQNAAEAKAYQIIVEDKENNEIIEREELQDYYAALRKRKLFYITAEVNSSDVLVYGYNLTLGDSFTYNGYHNVALKNHLDYRFHVRAIGWNKETSPLKESLSQALLPVAGESKKDDNSSCIIMQLQCVWFIILVVSLVIICLILLLISLAIFQKRKNGGSLEIQQSEECLDTIGRKGTMRSILGIMSHDYKYGSLKSKQLFSKFFQISNQLDHMLYNFLIEYLVFGDN</sequence>
<feature type="domain" description="Ig-like" evidence="4">
    <location>
        <begin position="1106"/>
        <end position="1191"/>
    </location>
</feature>
<feature type="domain" description="Fibronectin type-III" evidence="5">
    <location>
        <begin position="861"/>
        <end position="959"/>
    </location>
</feature>
<dbReference type="Pfam" id="PF00041">
    <property type="entry name" value="fn3"/>
    <property type="match status" value="1"/>
</dbReference>
<dbReference type="SUPFAM" id="SSF48726">
    <property type="entry name" value="Immunoglobulin"/>
    <property type="match status" value="1"/>
</dbReference>
<dbReference type="PANTHER" id="PTHR26391">
    <property type="entry name" value="INACTIVE TYROSINE-PROTEIN KINASE 7"/>
    <property type="match status" value="1"/>
</dbReference>
<evidence type="ECO:0000256" key="1">
    <source>
        <dbReference type="PROSITE-ProRule" id="PRU00076"/>
    </source>
</evidence>
<dbReference type="STRING" id="126957.T1J9U4"/>
<dbReference type="SMART" id="SM00409">
    <property type="entry name" value="IG"/>
    <property type="match status" value="2"/>
</dbReference>
<dbReference type="EnsemblMetazoa" id="SMAR010492-RA">
    <property type="protein sequence ID" value="SMAR010492-PA"/>
    <property type="gene ID" value="SMAR010492"/>
</dbReference>
<evidence type="ECO:0000256" key="2">
    <source>
        <dbReference type="SAM" id="Phobius"/>
    </source>
</evidence>
<feature type="domain" description="Fibronectin type-III" evidence="5">
    <location>
        <begin position="1302"/>
        <end position="1399"/>
    </location>
</feature>
<dbReference type="PhylomeDB" id="T1J9U4"/>
<feature type="disulfide bond" evidence="1">
    <location>
        <begin position="274"/>
        <end position="283"/>
    </location>
</feature>
<dbReference type="HOGENOM" id="CLU_235159_0_0_1"/>
<feature type="domain" description="EGF-like" evidence="3">
    <location>
        <begin position="248"/>
        <end position="284"/>
    </location>
</feature>
<feature type="transmembrane region" description="Helical" evidence="2">
    <location>
        <begin position="1833"/>
        <end position="1857"/>
    </location>
</feature>
<evidence type="ECO:0000259" key="3">
    <source>
        <dbReference type="PROSITE" id="PS50026"/>
    </source>
</evidence>
<protein>
    <submittedName>
        <fullName evidence="6">Uncharacterized protein</fullName>
    </submittedName>
</protein>
<name>T1J9U4_STRMM</name>
<accession>T1J9U4</accession>
<feature type="domain" description="Fibronectin type-III" evidence="5">
    <location>
        <begin position="629"/>
        <end position="724"/>
    </location>
</feature>
<organism evidence="6 7">
    <name type="scientific">Strigamia maritima</name>
    <name type="common">European centipede</name>
    <name type="synonym">Geophilus maritimus</name>
    <dbReference type="NCBI Taxonomy" id="126957"/>
    <lineage>
        <taxon>Eukaryota</taxon>
        <taxon>Metazoa</taxon>
        <taxon>Ecdysozoa</taxon>
        <taxon>Arthropoda</taxon>
        <taxon>Myriapoda</taxon>
        <taxon>Chilopoda</taxon>
        <taxon>Pleurostigmophora</taxon>
        <taxon>Geophilomorpha</taxon>
        <taxon>Linotaeniidae</taxon>
        <taxon>Strigamia</taxon>
    </lineage>
</organism>
<dbReference type="FunFam" id="2.170.300.10:FF:000003">
    <property type="entry name" value="tyrosine-protein kinase receptor Tie-1 isoform X1"/>
    <property type="match status" value="1"/>
</dbReference>
<dbReference type="PROSITE" id="PS00022">
    <property type="entry name" value="EGF_1"/>
    <property type="match status" value="3"/>
</dbReference>
<reference evidence="7" key="1">
    <citation type="submission" date="2011-05" db="EMBL/GenBank/DDBJ databases">
        <authorList>
            <person name="Richards S.R."/>
            <person name="Qu J."/>
            <person name="Jiang H."/>
            <person name="Jhangiani S.N."/>
            <person name="Agravi P."/>
            <person name="Goodspeed R."/>
            <person name="Gross S."/>
            <person name="Mandapat C."/>
            <person name="Jackson L."/>
            <person name="Mathew T."/>
            <person name="Pu L."/>
            <person name="Thornton R."/>
            <person name="Saada N."/>
            <person name="Wilczek-Boney K.B."/>
            <person name="Lee S."/>
            <person name="Kovar C."/>
            <person name="Wu Y."/>
            <person name="Scherer S.E."/>
            <person name="Worley K.C."/>
            <person name="Muzny D.M."/>
            <person name="Gibbs R."/>
        </authorList>
    </citation>
    <scope>NUCLEOTIDE SEQUENCE</scope>
    <source>
        <strain evidence="7">Brora</strain>
    </source>
</reference>
<evidence type="ECO:0000259" key="5">
    <source>
        <dbReference type="PROSITE" id="PS50853"/>
    </source>
</evidence>
<keyword evidence="7" id="KW-1185">Reference proteome</keyword>
<dbReference type="InterPro" id="IPR013783">
    <property type="entry name" value="Ig-like_fold"/>
</dbReference>
<keyword evidence="2" id="KW-0812">Transmembrane</keyword>
<feature type="domain" description="Ig-like" evidence="4">
    <location>
        <begin position="156"/>
        <end position="222"/>
    </location>
</feature>
<reference evidence="6" key="2">
    <citation type="submission" date="2015-02" db="UniProtKB">
        <authorList>
            <consortium name="EnsemblMetazoa"/>
        </authorList>
    </citation>
    <scope>IDENTIFICATION</scope>
</reference>
<dbReference type="InterPro" id="IPR036179">
    <property type="entry name" value="Ig-like_dom_sf"/>
</dbReference>
<evidence type="ECO:0000259" key="4">
    <source>
        <dbReference type="PROSITE" id="PS50835"/>
    </source>
</evidence>
<feature type="domain" description="Fibronectin type-III" evidence="5">
    <location>
        <begin position="1198"/>
        <end position="1294"/>
    </location>
</feature>
<keyword evidence="1" id="KW-0245">EGF-like domain</keyword>
<keyword evidence="2" id="KW-0472">Membrane</keyword>
<dbReference type="Gene3D" id="2.60.40.10">
    <property type="entry name" value="Immunoglobulins"/>
    <property type="match status" value="9"/>
</dbReference>
<dbReference type="Proteomes" id="UP000014500">
    <property type="component" value="Unassembled WGS sequence"/>
</dbReference>
<dbReference type="SMART" id="SM00181">
    <property type="entry name" value="EGF"/>
    <property type="match status" value="4"/>
</dbReference>
<evidence type="ECO:0000313" key="7">
    <source>
        <dbReference type="Proteomes" id="UP000014500"/>
    </source>
</evidence>
<dbReference type="PROSITE" id="PS50026">
    <property type="entry name" value="EGF_3"/>
    <property type="match status" value="1"/>
</dbReference>
<keyword evidence="1" id="KW-1015">Disulfide bond</keyword>
<dbReference type="eggNOG" id="KOG4228">
    <property type="taxonomic scope" value="Eukaryota"/>
</dbReference>
<dbReference type="InterPro" id="IPR036116">
    <property type="entry name" value="FN3_sf"/>
</dbReference>
<keyword evidence="2" id="KW-1133">Transmembrane helix</keyword>
<feature type="domain" description="Fibronectin type-III" evidence="5">
    <location>
        <begin position="1589"/>
        <end position="1671"/>
    </location>
</feature>
<feature type="domain" description="Fibronectin type-III" evidence="5">
    <location>
        <begin position="522"/>
        <end position="621"/>
    </location>
</feature>
<dbReference type="PROSITE" id="PS50853">
    <property type="entry name" value="FN3"/>
    <property type="match status" value="8"/>
</dbReference>
<dbReference type="PROSITE" id="PS50835">
    <property type="entry name" value="IG_LIKE"/>
    <property type="match status" value="2"/>
</dbReference>
<evidence type="ECO:0000313" key="6">
    <source>
        <dbReference type="EnsemblMetazoa" id="SMAR010492-PA"/>
    </source>
</evidence>
<dbReference type="Gene3D" id="2.170.300.10">
    <property type="entry name" value="Tie2 ligand-binding domain superfamily"/>
    <property type="match status" value="2"/>
</dbReference>
<dbReference type="InterPro" id="IPR000742">
    <property type="entry name" value="EGF"/>
</dbReference>
<dbReference type="InterPro" id="IPR003961">
    <property type="entry name" value="FN3_dom"/>
</dbReference>
<dbReference type="SUPFAM" id="SSF49265">
    <property type="entry name" value="Fibronectin type III"/>
    <property type="match status" value="5"/>
</dbReference>
<dbReference type="SMART" id="SM00060">
    <property type="entry name" value="FN3"/>
    <property type="match status" value="8"/>
</dbReference>
<comment type="caution">
    <text evidence="1">Lacks conserved residue(s) required for the propagation of feature annotation.</text>
</comment>
<dbReference type="eggNOG" id="KOG0200">
    <property type="taxonomic scope" value="Eukaryota"/>
</dbReference>